<feature type="region of interest" description="Disordered" evidence="5">
    <location>
        <begin position="50"/>
        <end position="145"/>
    </location>
</feature>
<feature type="compositionally biased region" description="Low complexity" evidence="5">
    <location>
        <begin position="55"/>
        <end position="75"/>
    </location>
</feature>
<organism evidence="8 9">
    <name type="scientific">Ligilactobacillus salivarius</name>
    <dbReference type="NCBI Taxonomy" id="1624"/>
    <lineage>
        <taxon>Bacteria</taxon>
        <taxon>Bacillati</taxon>
        <taxon>Bacillota</taxon>
        <taxon>Bacilli</taxon>
        <taxon>Lactobacillales</taxon>
        <taxon>Lactobacillaceae</taxon>
        <taxon>Ligilactobacillus</taxon>
    </lineage>
</organism>
<evidence type="ECO:0000256" key="2">
    <source>
        <dbReference type="ARBA" id="ARBA00022525"/>
    </source>
</evidence>
<dbReference type="RefSeq" id="WP_276469997.1">
    <property type="nucleotide sequence ID" value="NZ_JARKHV010000005.1"/>
</dbReference>
<gene>
    <name evidence="8" type="ORF">PV940_06140</name>
</gene>
<keyword evidence="2" id="KW-0964">Secreted</keyword>
<comment type="caution">
    <text evidence="8">The sequence shown here is derived from an EMBL/GenBank/DDBJ whole genome shotgun (WGS) entry which is preliminary data.</text>
</comment>
<evidence type="ECO:0000313" key="8">
    <source>
        <dbReference type="EMBL" id="MDF4186621.1"/>
    </source>
</evidence>
<feature type="domain" description="Gram-positive cocci surface proteins LPxTG" evidence="6">
    <location>
        <begin position="180"/>
        <end position="205"/>
    </location>
</feature>
<evidence type="ECO:0000313" key="9">
    <source>
        <dbReference type="Proteomes" id="UP001213566"/>
    </source>
</evidence>
<sequence length="222" mass="23972">MLSKNNHYGKRIANTPHAPRYALRRLKVGLVSVTLGTVFFFTPQALADTTSKVDTGTNSTTVAANNTTENHTTNNKVSLTNATSAPVDTSKDTVQTTPTLSDAETVTNSTVPTTSTSESSNSVTNNLSSTDTTQNSSTNNTTIQTNNLNSKVQAKLQANPSNTNITISDGDTNQVVPLQQTTTSKELPQTGEEYNGLTTIGLLMLFSNWTWFKETKERLIFC</sequence>
<evidence type="ECO:0000256" key="3">
    <source>
        <dbReference type="ARBA" id="ARBA00022729"/>
    </source>
</evidence>
<dbReference type="AlphaFoldDB" id="A0AAW6Q1M5"/>
<feature type="domain" description="YSIRK Gram-positive signal peptide" evidence="7">
    <location>
        <begin position="20"/>
        <end position="41"/>
    </location>
</feature>
<keyword evidence="3" id="KW-0732">Signal</keyword>
<keyword evidence="1" id="KW-0134">Cell wall</keyword>
<dbReference type="Pfam" id="PF00746">
    <property type="entry name" value="Gram_pos_anchor"/>
    <property type="match status" value="1"/>
</dbReference>
<dbReference type="Proteomes" id="UP001213566">
    <property type="component" value="Unassembled WGS sequence"/>
</dbReference>
<feature type="compositionally biased region" description="Polar residues" evidence="5">
    <location>
        <begin position="76"/>
        <end position="104"/>
    </location>
</feature>
<evidence type="ECO:0000256" key="1">
    <source>
        <dbReference type="ARBA" id="ARBA00022512"/>
    </source>
</evidence>
<dbReference type="NCBIfam" id="TIGR01168">
    <property type="entry name" value="YSIRK_signal"/>
    <property type="match status" value="1"/>
</dbReference>
<dbReference type="EMBL" id="JARKHV010000005">
    <property type="protein sequence ID" value="MDF4186621.1"/>
    <property type="molecule type" value="Genomic_DNA"/>
</dbReference>
<dbReference type="InterPro" id="IPR019931">
    <property type="entry name" value="LPXTG_anchor"/>
</dbReference>
<dbReference type="NCBIfam" id="TIGR01167">
    <property type="entry name" value="LPXTG_anchor"/>
    <property type="match status" value="1"/>
</dbReference>
<evidence type="ECO:0000256" key="5">
    <source>
        <dbReference type="SAM" id="MobiDB-lite"/>
    </source>
</evidence>
<reference evidence="8" key="1">
    <citation type="submission" date="2023-02" db="EMBL/GenBank/DDBJ databases">
        <title>Draft Whole-Genome Sequences of competitive exclusion Lactobacillus salivarius strains for Poultry.</title>
        <authorList>
            <person name="Ma L.M."/>
            <person name="Lopez-Guerra N."/>
            <person name="Zhang G."/>
        </authorList>
    </citation>
    <scope>NUCLEOTIDE SEQUENCE</scope>
    <source>
        <strain evidence="8">Salm-9</strain>
    </source>
</reference>
<evidence type="ECO:0000259" key="6">
    <source>
        <dbReference type="Pfam" id="PF00746"/>
    </source>
</evidence>
<protein>
    <submittedName>
        <fullName evidence="8">YSIRK-type signal peptide-containing protein</fullName>
    </submittedName>
</protein>
<evidence type="ECO:0000256" key="4">
    <source>
        <dbReference type="ARBA" id="ARBA00023088"/>
    </source>
</evidence>
<evidence type="ECO:0000259" key="7">
    <source>
        <dbReference type="Pfam" id="PF04650"/>
    </source>
</evidence>
<name>A0AAW6Q1M5_9LACO</name>
<feature type="compositionally biased region" description="Low complexity" evidence="5">
    <location>
        <begin position="105"/>
        <end position="145"/>
    </location>
</feature>
<accession>A0AAW6Q1M5</accession>
<proteinExistence type="predicted"/>
<dbReference type="Pfam" id="PF04650">
    <property type="entry name" value="YSIRK_signal"/>
    <property type="match status" value="1"/>
</dbReference>
<dbReference type="InterPro" id="IPR005877">
    <property type="entry name" value="YSIRK_signal_dom"/>
</dbReference>
<keyword evidence="4" id="KW-0572">Peptidoglycan-anchor</keyword>